<keyword evidence="1" id="KW-0732">Signal</keyword>
<evidence type="ECO:0000313" key="2">
    <source>
        <dbReference type="EMBL" id="MDP2563760.1"/>
    </source>
</evidence>
<accession>A0ABT9FAH2</accession>
<dbReference type="EMBL" id="JAUYVT010000002">
    <property type="protein sequence ID" value="MDP2563760.1"/>
    <property type="molecule type" value="Genomic_DNA"/>
</dbReference>
<keyword evidence="3" id="KW-1185">Reference proteome</keyword>
<comment type="caution">
    <text evidence="2">The sequence shown here is derived from an EMBL/GenBank/DDBJ whole genome shotgun (WGS) entry which is preliminary data.</text>
</comment>
<sequence length="141" mass="15652">MIKKTIFLILAFSPFFVMATTTTPTEGALSGAQGAATVAGNFLSDFWDFFDNDVPNFFERALSYVFEKIVLFKINAQIESMKLAWSISKNIIESFQVGSKIASAASGLPQDVKAALVDLRLFDGLNIIVQAFIARYVMRFF</sequence>
<protein>
    <submittedName>
        <fullName evidence="2">DUF2523 family protein</fullName>
    </submittedName>
</protein>
<dbReference type="Proteomes" id="UP001177212">
    <property type="component" value="Unassembled WGS sequence"/>
</dbReference>
<organism evidence="2 3">
    <name type="scientific">Pseudoalteromonas marina</name>
    <dbReference type="NCBI Taxonomy" id="267375"/>
    <lineage>
        <taxon>Bacteria</taxon>
        <taxon>Pseudomonadati</taxon>
        <taxon>Pseudomonadota</taxon>
        <taxon>Gammaproteobacteria</taxon>
        <taxon>Alteromonadales</taxon>
        <taxon>Pseudoalteromonadaceae</taxon>
        <taxon>Pseudoalteromonas</taxon>
    </lineage>
</organism>
<dbReference type="RefSeq" id="WP_305471271.1">
    <property type="nucleotide sequence ID" value="NZ_JAUYVT010000002.1"/>
</dbReference>
<reference evidence="2" key="1">
    <citation type="submission" date="2023-07" db="EMBL/GenBank/DDBJ databases">
        <title>Genome content predicts the carbon catabolic preferences of heterotrophic bacteria.</title>
        <authorList>
            <person name="Gralka M."/>
        </authorList>
    </citation>
    <scope>NUCLEOTIDE SEQUENCE</scope>
    <source>
        <strain evidence="2">4G09</strain>
    </source>
</reference>
<dbReference type="InterPro" id="IPR019670">
    <property type="entry name" value="DUF2523"/>
</dbReference>
<evidence type="ECO:0000256" key="1">
    <source>
        <dbReference type="SAM" id="SignalP"/>
    </source>
</evidence>
<evidence type="ECO:0000313" key="3">
    <source>
        <dbReference type="Proteomes" id="UP001177212"/>
    </source>
</evidence>
<dbReference type="Pfam" id="PF10734">
    <property type="entry name" value="DUF2523"/>
    <property type="match status" value="1"/>
</dbReference>
<feature type="signal peptide" evidence="1">
    <location>
        <begin position="1"/>
        <end position="19"/>
    </location>
</feature>
<feature type="chain" id="PRO_5047532344" evidence="1">
    <location>
        <begin position="20"/>
        <end position="141"/>
    </location>
</feature>
<name>A0ABT9FAH2_9GAMM</name>
<proteinExistence type="predicted"/>
<gene>
    <name evidence="2" type="ORF">Q8W34_03905</name>
</gene>